<feature type="domain" description="Extradiol ring-cleavage dioxygenase LigAB LigA subunit" evidence="1">
    <location>
        <begin position="6"/>
        <end position="63"/>
    </location>
</feature>
<evidence type="ECO:0000259" key="1">
    <source>
        <dbReference type="Pfam" id="PF07746"/>
    </source>
</evidence>
<dbReference type="AlphaFoldDB" id="A0A160FT67"/>
<keyword evidence="2" id="KW-0223">Dioxygenase</keyword>
<protein>
    <submittedName>
        <fullName evidence="2">Extradiol ring-cleavage dioxygenase</fullName>
    </submittedName>
</protein>
<accession>A0A160FT67</accession>
<dbReference type="InterPro" id="IPR036622">
    <property type="entry name" value="LigA_sf"/>
</dbReference>
<dbReference type="Gene3D" id="1.10.700.10">
    <property type="entry name" value="Dioxygenase LigAB, LigA subunit"/>
    <property type="match status" value="1"/>
</dbReference>
<sequence>MSRNVLERVLHQLSVDRAAKQRFREDAEGFLRRFALSDDERQMVLDFNVLALQTAGVNPMLTMGFWQELSPNRDMRAYMARLRPVSDGEAVHVAALKQ</sequence>
<dbReference type="Pfam" id="PF07746">
    <property type="entry name" value="LigA"/>
    <property type="match status" value="1"/>
</dbReference>
<dbReference type="STRING" id="1804984.AYM40_26505"/>
<dbReference type="OrthoDB" id="3478734at2"/>
<keyword evidence="3" id="KW-1185">Reference proteome</keyword>
<proteinExistence type="predicted"/>
<evidence type="ECO:0000313" key="2">
    <source>
        <dbReference type="EMBL" id="ANB75858.1"/>
    </source>
</evidence>
<dbReference type="KEGG" id="buz:AYM40_26505"/>
<gene>
    <name evidence="2" type="ORF">AYM40_26505</name>
</gene>
<dbReference type="RefSeq" id="WP_063499125.1">
    <property type="nucleotide sequence ID" value="NZ_CP014579.1"/>
</dbReference>
<organism evidence="2 3">
    <name type="scientific">Paraburkholderia phytofirmans OLGA172</name>
    <dbReference type="NCBI Taxonomy" id="1417228"/>
    <lineage>
        <taxon>Bacteria</taxon>
        <taxon>Pseudomonadati</taxon>
        <taxon>Pseudomonadota</taxon>
        <taxon>Betaproteobacteria</taxon>
        <taxon>Burkholderiales</taxon>
        <taxon>Burkholderiaceae</taxon>
        <taxon>Paraburkholderia</taxon>
    </lineage>
</organism>
<dbReference type="InterPro" id="IPR011986">
    <property type="entry name" value="Xdiol_dOase_LigA"/>
</dbReference>
<dbReference type="Proteomes" id="UP000076852">
    <property type="component" value="Chromosome 2"/>
</dbReference>
<keyword evidence="2" id="KW-0560">Oxidoreductase</keyword>
<dbReference type="EMBL" id="CP014579">
    <property type="protein sequence ID" value="ANB75858.1"/>
    <property type="molecule type" value="Genomic_DNA"/>
</dbReference>
<dbReference type="GO" id="GO:0051213">
    <property type="term" value="F:dioxygenase activity"/>
    <property type="evidence" value="ECO:0007669"/>
    <property type="project" value="UniProtKB-KW"/>
</dbReference>
<evidence type="ECO:0000313" key="3">
    <source>
        <dbReference type="Proteomes" id="UP000076852"/>
    </source>
</evidence>
<reference evidence="2 3" key="1">
    <citation type="journal article" date="2016" name="Gene">
        <title>PacBio SMRT assembly of a complex multi-replicon genome reveals chlorocatechol degradative operon in a region of genome plasticity.</title>
        <authorList>
            <person name="Ricker N."/>
            <person name="Shen S.Y."/>
            <person name="Goordial J."/>
            <person name="Jin S."/>
            <person name="Fulthorpe R.R."/>
        </authorList>
    </citation>
    <scope>NUCLEOTIDE SEQUENCE [LARGE SCALE GENOMIC DNA]</scope>
    <source>
        <strain evidence="2 3">OLGA172</strain>
    </source>
</reference>
<dbReference type="SUPFAM" id="SSF48076">
    <property type="entry name" value="LigA subunit of an aromatic-ring-opening dioxygenase LigAB"/>
    <property type="match status" value="1"/>
</dbReference>
<name>A0A160FT67_9BURK</name>